<dbReference type="EMBL" id="MBAD02002550">
    <property type="protein sequence ID" value="RLN46714.1"/>
    <property type="molecule type" value="Genomic_DNA"/>
</dbReference>
<evidence type="ECO:0000256" key="1">
    <source>
        <dbReference type="ARBA" id="ARBA00005662"/>
    </source>
</evidence>
<protein>
    <recommendedName>
        <fullName evidence="2">Capsule synthesis protein CapA domain-containing protein</fullName>
    </recommendedName>
</protein>
<gene>
    <name evidence="3" type="ORF">BBJ29_008315</name>
    <name evidence="4" type="ORF">BBP00_00008728</name>
</gene>
<dbReference type="SUPFAM" id="SSF56300">
    <property type="entry name" value="Metallo-dependent phosphatases"/>
    <property type="match status" value="1"/>
</dbReference>
<dbReference type="InterPro" id="IPR029052">
    <property type="entry name" value="Metallo-depent_PP-like"/>
</dbReference>
<comment type="caution">
    <text evidence="4">The sequence shown here is derived from an EMBL/GenBank/DDBJ whole genome shotgun (WGS) entry which is preliminary data.</text>
</comment>
<evidence type="ECO:0000313" key="4">
    <source>
        <dbReference type="EMBL" id="RLN54923.1"/>
    </source>
</evidence>
<dbReference type="PANTHER" id="PTHR33393:SF11">
    <property type="entry name" value="POLYGLUTAMINE SYNTHESIS ACCESSORY PROTEIN RV0574C-RELATED"/>
    <property type="match status" value="1"/>
</dbReference>
<dbReference type="InterPro" id="IPR052169">
    <property type="entry name" value="CW_Biosynth-Accessory"/>
</dbReference>
<sequence>MANNRIMDFGHIAFEQETLPALDTLPGDAYVVSIGRSILDAAQAARIPLHSHESNYVNCIAVGTACSGTLPNWRATSIKSGMIVLPAIDTPTAVQKVVEATANVLHANNFSRQHPGDLLVLSIHWGLNWAYREQSDAEAQAFRREYSHCVMDEPGVDLIYGHSSHHIRGMELYRHKLIIYGAGDLVNDYEGFANRGDEAYCTLAGTVEVMTFLFNFTLKINGPVRQVDQFLCSLRKMKTLAPVFSHTVARPK</sequence>
<reference evidence="5 6" key="1">
    <citation type="submission" date="2018-07" db="EMBL/GenBank/DDBJ databases">
        <title>Genome sequencing of oomycete isolates from Chile give support for New Zealand origin for Phytophthora kernoviae and make available the first Nothophytophthora sp. genome.</title>
        <authorList>
            <person name="Studholme D.J."/>
            <person name="Sanfuentes E."/>
            <person name="Panda P."/>
            <person name="Hill R."/>
            <person name="Sambles C."/>
            <person name="Grant M."/>
            <person name="Williams N.M."/>
            <person name="Mcdougal R.L."/>
        </authorList>
    </citation>
    <scope>NUCLEOTIDE SEQUENCE [LARGE SCALE GENOMIC DNA]</scope>
    <source>
        <strain evidence="4">Chile6</strain>
        <strain evidence="3">Chile7</strain>
    </source>
</reference>
<evidence type="ECO:0000313" key="3">
    <source>
        <dbReference type="EMBL" id="RLN46714.1"/>
    </source>
</evidence>
<accession>A0A3F2REM3</accession>
<name>A0A3F2REM3_9STRA</name>
<dbReference type="AlphaFoldDB" id="A0A3F2REM3"/>
<organism evidence="4 5">
    <name type="scientific">Phytophthora kernoviae</name>
    <dbReference type="NCBI Taxonomy" id="325452"/>
    <lineage>
        <taxon>Eukaryota</taxon>
        <taxon>Sar</taxon>
        <taxon>Stramenopiles</taxon>
        <taxon>Oomycota</taxon>
        <taxon>Peronosporomycetes</taxon>
        <taxon>Peronosporales</taxon>
        <taxon>Peronosporaceae</taxon>
        <taxon>Phytophthora</taxon>
    </lineage>
</organism>
<dbReference type="InterPro" id="IPR019079">
    <property type="entry name" value="Capsule_synth_CapA"/>
</dbReference>
<evidence type="ECO:0000313" key="6">
    <source>
        <dbReference type="Proteomes" id="UP000284657"/>
    </source>
</evidence>
<dbReference type="Pfam" id="PF09587">
    <property type="entry name" value="PGA_cap"/>
    <property type="match status" value="1"/>
</dbReference>
<evidence type="ECO:0000259" key="2">
    <source>
        <dbReference type="SMART" id="SM00854"/>
    </source>
</evidence>
<dbReference type="SMART" id="SM00854">
    <property type="entry name" value="PGA_cap"/>
    <property type="match status" value="1"/>
</dbReference>
<dbReference type="EMBL" id="MBDO02000474">
    <property type="protein sequence ID" value="RLN54923.1"/>
    <property type="molecule type" value="Genomic_DNA"/>
</dbReference>
<dbReference type="OrthoDB" id="189619at2759"/>
<comment type="similarity">
    <text evidence="1">Belongs to the CapA family.</text>
</comment>
<dbReference type="Proteomes" id="UP000284657">
    <property type="component" value="Unassembled WGS sequence"/>
</dbReference>
<feature type="domain" description="Capsule synthesis protein CapA" evidence="2">
    <location>
        <begin position="5"/>
        <end position="189"/>
    </location>
</feature>
<proteinExistence type="inferred from homology"/>
<dbReference type="Proteomes" id="UP000277300">
    <property type="component" value="Unassembled WGS sequence"/>
</dbReference>
<evidence type="ECO:0000313" key="5">
    <source>
        <dbReference type="Proteomes" id="UP000277300"/>
    </source>
</evidence>
<dbReference type="PANTHER" id="PTHR33393">
    <property type="entry name" value="POLYGLUTAMINE SYNTHESIS ACCESSORY PROTEIN RV0574C-RELATED"/>
    <property type="match status" value="1"/>
</dbReference>